<evidence type="ECO:0000313" key="2">
    <source>
        <dbReference type="Proteomes" id="UP000203308"/>
    </source>
</evidence>
<evidence type="ECO:0000313" key="1">
    <source>
        <dbReference type="EMBL" id="ANU79084.1"/>
    </source>
</evidence>
<accession>A0A1B1SEF7</accession>
<organism evidence="1 2">
    <name type="scientific">Pseudomonas phage Andromeda</name>
    <dbReference type="NCBI Taxonomy" id="1873949"/>
    <lineage>
        <taxon>Viruses</taxon>
        <taxon>Duplodnaviria</taxon>
        <taxon>Heunggongvirae</taxon>
        <taxon>Uroviricota</taxon>
        <taxon>Caudoviricetes</taxon>
        <taxon>Autographivirales</taxon>
        <taxon>Autonotataviridae</taxon>
        <taxon>Bifseptvirus</taxon>
        <taxon>Bifseptvirus andromeda</taxon>
    </lineage>
</organism>
<sequence>MSRVSIILSQPGRGDAIRALNKVGQHPGEGFVGPVFEDAKVAMKDGFVHVVVAGVTYSYPAHAVMRVKTEN</sequence>
<keyword evidence="2" id="KW-1185">Reference proteome</keyword>
<dbReference type="Proteomes" id="UP000203308">
    <property type="component" value="Segment"/>
</dbReference>
<name>A0A1B1SEF7_9CAUD</name>
<dbReference type="RefSeq" id="YP_009279531.1">
    <property type="nucleotide sequence ID" value="NC_031014.1"/>
</dbReference>
<dbReference type="GeneID" id="29062520"/>
<proteinExistence type="predicted"/>
<gene>
    <name evidence="1" type="ORF">Andromeda_09</name>
</gene>
<dbReference type="EMBL" id="KX458241">
    <property type="protein sequence ID" value="ANU79084.1"/>
    <property type="molecule type" value="Genomic_DNA"/>
</dbReference>
<reference evidence="1 2" key="1">
    <citation type="submission" date="2016-06" db="EMBL/GenBank/DDBJ databases">
        <title>Genomic analysis of Andromeda: A phiKMVlikevirus infecting Pseudomonas syringae.</title>
        <authorList>
            <person name="Magill D.J."/>
            <person name="Krylov V.N."/>
            <person name="McGrath J.W."/>
            <person name="Allen C.C.R."/>
            <person name="Quinn J.P."/>
            <person name="Kulakov L.A."/>
        </authorList>
    </citation>
    <scope>NUCLEOTIDE SEQUENCE [LARGE SCALE GENOMIC DNA]</scope>
</reference>
<dbReference type="KEGG" id="vg:29062520"/>
<protein>
    <submittedName>
        <fullName evidence="1">Uncharacterized protein</fullName>
    </submittedName>
</protein>
<dbReference type="OrthoDB" id="37353at10239"/>